<accession>A0A8B6CMF4</accession>
<evidence type="ECO:0000256" key="5">
    <source>
        <dbReference type="SAM" id="Phobius"/>
    </source>
</evidence>
<protein>
    <submittedName>
        <fullName evidence="6">Uncharacterized protein</fullName>
    </submittedName>
</protein>
<evidence type="ECO:0000313" key="7">
    <source>
        <dbReference type="Proteomes" id="UP000596742"/>
    </source>
</evidence>
<evidence type="ECO:0000256" key="1">
    <source>
        <dbReference type="ARBA" id="ARBA00004141"/>
    </source>
</evidence>
<dbReference type="Pfam" id="PF00822">
    <property type="entry name" value="PMP22_Claudin"/>
    <property type="match status" value="1"/>
</dbReference>
<feature type="transmembrane region" description="Helical" evidence="5">
    <location>
        <begin position="135"/>
        <end position="156"/>
    </location>
</feature>
<dbReference type="PANTHER" id="PTHR10671">
    <property type="entry name" value="EPITHELIAL MEMBRANE PROTEIN-RELATED"/>
    <property type="match status" value="1"/>
</dbReference>
<dbReference type="InterPro" id="IPR050579">
    <property type="entry name" value="PMP-22/EMP/MP20-like"/>
</dbReference>
<dbReference type="GO" id="GO:0005886">
    <property type="term" value="C:plasma membrane"/>
    <property type="evidence" value="ECO:0007669"/>
    <property type="project" value="TreeGrafter"/>
</dbReference>
<keyword evidence="7" id="KW-1185">Reference proteome</keyword>
<dbReference type="AlphaFoldDB" id="A0A8B6CMF4"/>
<dbReference type="EMBL" id="UYJE01001983">
    <property type="protein sequence ID" value="VDI06851.1"/>
    <property type="molecule type" value="Genomic_DNA"/>
</dbReference>
<feature type="transmembrane region" description="Helical" evidence="5">
    <location>
        <begin position="73"/>
        <end position="92"/>
    </location>
</feature>
<evidence type="ECO:0000256" key="3">
    <source>
        <dbReference type="ARBA" id="ARBA00022989"/>
    </source>
</evidence>
<keyword evidence="4 5" id="KW-0472">Membrane</keyword>
<dbReference type="Proteomes" id="UP000596742">
    <property type="component" value="Unassembled WGS sequence"/>
</dbReference>
<proteinExistence type="predicted"/>
<sequence>MEVAGIPLFSFISLILTIVAFIIDIVGFATPYWYYREVAGIAIKAGLWKTCSPECVNIENQKSWQEAVQAMEVLGFICLLVALVVLILKLFVMKDKQMLKLVVMGSLVGAAIFILIGVCIYGGEAEKELKENIHFAFAFVIIAAILAIIAAVLLFMDKTAD</sequence>
<evidence type="ECO:0000256" key="4">
    <source>
        <dbReference type="ARBA" id="ARBA00023136"/>
    </source>
</evidence>
<feature type="transmembrane region" description="Helical" evidence="5">
    <location>
        <begin position="101"/>
        <end position="123"/>
    </location>
</feature>
<gene>
    <name evidence="6" type="ORF">MGAL_10B064607</name>
</gene>
<reference evidence="6" key="1">
    <citation type="submission" date="2018-11" db="EMBL/GenBank/DDBJ databases">
        <authorList>
            <person name="Alioto T."/>
            <person name="Alioto T."/>
        </authorList>
    </citation>
    <scope>NUCLEOTIDE SEQUENCE</scope>
</reference>
<evidence type="ECO:0000256" key="2">
    <source>
        <dbReference type="ARBA" id="ARBA00022692"/>
    </source>
</evidence>
<feature type="transmembrane region" description="Helical" evidence="5">
    <location>
        <begin position="12"/>
        <end position="34"/>
    </location>
</feature>
<comment type="subcellular location">
    <subcellularLocation>
        <location evidence="1">Membrane</location>
        <topology evidence="1">Multi-pass membrane protein</topology>
    </subcellularLocation>
</comment>
<evidence type="ECO:0000313" key="6">
    <source>
        <dbReference type="EMBL" id="VDI06851.1"/>
    </source>
</evidence>
<keyword evidence="3 5" id="KW-1133">Transmembrane helix</keyword>
<keyword evidence="2 5" id="KW-0812">Transmembrane</keyword>
<dbReference type="Gene3D" id="1.20.140.150">
    <property type="match status" value="1"/>
</dbReference>
<dbReference type="OrthoDB" id="6097653at2759"/>
<dbReference type="InterPro" id="IPR004031">
    <property type="entry name" value="PMP22/EMP/MP20/Claudin"/>
</dbReference>
<name>A0A8B6CMF4_MYTGA</name>
<organism evidence="6 7">
    <name type="scientific">Mytilus galloprovincialis</name>
    <name type="common">Mediterranean mussel</name>
    <dbReference type="NCBI Taxonomy" id="29158"/>
    <lineage>
        <taxon>Eukaryota</taxon>
        <taxon>Metazoa</taxon>
        <taxon>Spiralia</taxon>
        <taxon>Lophotrochozoa</taxon>
        <taxon>Mollusca</taxon>
        <taxon>Bivalvia</taxon>
        <taxon>Autobranchia</taxon>
        <taxon>Pteriomorphia</taxon>
        <taxon>Mytilida</taxon>
        <taxon>Mytiloidea</taxon>
        <taxon>Mytilidae</taxon>
        <taxon>Mytilinae</taxon>
        <taxon>Mytilus</taxon>
    </lineage>
</organism>
<dbReference type="PANTHER" id="PTHR10671:SF108">
    <property type="entry name" value="CLAUDIN FAMILY PROTEIN-RELATED"/>
    <property type="match status" value="1"/>
</dbReference>
<comment type="caution">
    <text evidence="6">The sequence shown here is derived from an EMBL/GenBank/DDBJ whole genome shotgun (WGS) entry which is preliminary data.</text>
</comment>